<evidence type="ECO:0000256" key="1">
    <source>
        <dbReference type="SAM" id="MobiDB-lite"/>
    </source>
</evidence>
<dbReference type="EMBL" id="MT144748">
    <property type="protein sequence ID" value="QJH98692.1"/>
    <property type="molecule type" value="Genomic_DNA"/>
</dbReference>
<evidence type="ECO:0000313" key="2">
    <source>
        <dbReference type="EMBL" id="QJA46788.1"/>
    </source>
</evidence>
<protein>
    <submittedName>
        <fullName evidence="2">Putative terminase</fullName>
    </submittedName>
</protein>
<evidence type="ECO:0000313" key="3">
    <source>
        <dbReference type="EMBL" id="QJA59589.1"/>
    </source>
</evidence>
<organism evidence="2">
    <name type="scientific">viral metagenome</name>
    <dbReference type="NCBI Taxonomy" id="1070528"/>
    <lineage>
        <taxon>unclassified sequences</taxon>
        <taxon>metagenomes</taxon>
        <taxon>organismal metagenomes</taxon>
    </lineage>
</organism>
<dbReference type="EMBL" id="MT141376">
    <property type="protein sequence ID" value="QJA59589.1"/>
    <property type="molecule type" value="Genomic_DNA"/>
</dbReference>
<dbReference type="EMBL" id="MT142316">
    <property type="protein sequence ID" value="QJA78029.1"/>
    <property type="molecule type" value="Genomic_DNA"/>
</dbReference>
<dbReference type="Gene3D" id="3.40.50.300">
    <property type="entry name" value="P-loop containing nucleotide triphosphate hydrolases"/>
    <property type="match status" value="1"/>
</dbReference>
<gene>
    <name evidence="4" type="ORF">MM415A01153_0008</name>
    <name evidence="3" type="ORF">MM415B01264_0009</name>
    <name evidence="2" type="ORF">TM448A00526_0018</name>
    <name evidence="5" type="ORF">TM448B01370_0008</name>
</gene>
<evidence type="ECO:0000313" key="5">
    <source>
        <dbReference type="EMBL" id="QJH98692.1"/>
    </source>
</evidence>
<sequence>MEEPDPDSPDPAAGGGVPDDESEFAAAIGGSVYQIPSDKLADCDAYLTAAAAVQNAVGRGAIKPIDAQRHMAMLAENCLSFTGTALKDVAREKIDPITRFAGLMESGAAELLQVEAAIRRIDDLRASEALKKNWNGLIRRTIALQKLAREDGAKFAVYVDRNDEPDRTEDVLLMEWFHVYWFGIWEDPEHPCNLIEAPVGHGKSKLKRLHRCWRIGNHPEARCLYLTDETSKARKTIQVMRKVIRSERFVAVFPGVRVLGRNDDSENSSLRFTVIRRNWASREPTVEGAAITSRIQGNRYDEIDADDFVPPDARDYESVRRDVNHRWESVVMARRANPKARVNIIGTPWHIDDTYARIEKQAEQGRKGDWRVEIEPFRIRDDSDGVAIALWSKWPSAFLEGRKIAGRDYDFNYRLQPASESTRIVKRVMFYSAEPGLNEPNGLRLVEQIAQAERWLSVDPAGTSGEKSSNTGVVEIAISPAGYVFVTDCWLYRTNITEVITRLGDLVLARMDVPYEGVHWEAQGGIKVGMPAVLSEFRRYLTERGYDAESLKLVTTGTRVGGEVRNRSKIVRLKNCASLIEHGLVRFAGVRTENRLMPMGHPRRFYYDARPNSSIGRLVQNIKDFDGVHSTDAVDALTQWILHNQGRIRNPFAPAAEAAPTLEEPTGLTALFRQQLKLLEKTEKPTAGAEENRFLYGRFGSELLERIA</sequence>
<dbReference type="InterPro" id="IPR027417">
    <property type="entry name" value="P-loop_NTPase"/>
</dbReference>
<evidence type="ECO:0000313" key="4">
    <source>
        <dbReference type="EMBL" id="QJA78029.1"/>
    </source>
</evidence>
<feature type="region of interest" description="Disordered" evidence="1">
    <location>
        <begin position="1"/>
        <end position="22"/>
    </location>
</feature>
<accession>A0A6H1ZGY0</accession>
<proteinExistence type="predicted"/>
<dbReference type="EMBL" id="MT144021">
    <property type="protein sequence ID" value="QJA46788.1"/>
    <property type="molecule type" value="Genomic_DNA"/>
</dbReference>
<name>A0A6H1ZGY0_9ZZZZ</name>
<reference evidence="2" key="1">
    <citation type="submission" date="2020-03" db="EMBL/GenBank/DDBJ databases">
        <title>The deep terrestrial virosphere.</title>
        <authorList>
            <person name="Holmfeldt K."/>
            <person name="Nilsson E."/>
            <person name="Simone D."/>
            <person name="Lopez-Fernandez M."/>
            <person name="Wu X."/>
            <person name="de Brujin I."/>
            <person name="Lundin D."/>
            <person name="Andersson A."/>
            <person name="Bertilsson S."/>
            <person name="Dopson M."/>
        </authorList>
    </citation>
    <scope>NUCLEOTIDE SEQUENCE</scope>
    <source>
        <strain evidence="4">MM415A01153</strain>
        <strain evidence="3">MM415B01264</strain>
        <strain evidence="2">TM448A00526</strain>
        <strain evidence="5">TM448B01370</strain>
    </source>
</reference>
<dbReference type="AlphaFoldDB" id="A0A6H1ZGY0"/>